<organism evidence="3 4">
    <name type="scientific">Paramuricea clavata</name>
    <name type="common">Red gorgonian</name>
    <name type="synonym">Violescent sea-whip</name>
    <dbReference type="NCBI Taxonomy" id="317549"/>
    <lineage>
        <taxon>Eukaryota</taxon>
        <taxon>Metazoa</taxon>
        <taxon>Cnidaria</taxon>
        <taxon>Anthozoa</taxon>
        <taxon>Octocorallia</taxon>
        <taxon>Malacalcyonacea</taxon>
        <taxon>Plexauridae</taxon>
        <taxon>Paramuricea</taxon>
    </lineage>
</organism>
<gene>
    <name evidence="3" type="ORF">PACLA_8A045795</name>
</gene>
<evidence type="ECO:0000256" key="1">
    <source>
        <dbReference type="SAM" id="MobiDB-lite"/>
    </source>
</evidence>
<protein>
    <submittedName>
        <fullName evidence="3">Zinc finger MYM-type 1-like</fullName>
    </submittedName>
</protein>
<feature type="region of interest" description="Disordered" evidence="1">
    <location>
        <begin position="1"/>
        <end position="56"/>
    </location>
</feature>
<dbReference type="InterPro" id="IPR012337">
    <property type="entry name" value="RNaseH-like_sf"/>
</dbReference>
<evidence type="ECO:0000313" key="4">
    <source>
        <dbReference type="Proteomes" id="UP001152795"/>
    </source>
</evidence>
<dbReference type="PANTHER" id="PTHR37162">
    <property type="entry name" value="HAT FAMILY DIMERISATION DOMAINCONTAINING PROTEIN-RELATED"/>
    <property type="match status" value="1"/>
</dbReference>
<feature type="compositionally biased region" description="Polar residues" evidence="1">
    <location>
        <begin position="29"/>
        <end position="38"/>
    </location>
</feature>
<dbReference type="EMBL" id="CACRXK020013187">
    <property type="protein sequence ID" value="CAB4024704.1"/>
    <property type="molecule type" value="Genomic_DNA"/>
</dbReference>
<dbReference type="OrthoDB" id="6159421at2759"/>
<dbReference type="GO" id="GO:0046983">
    <property type="term" value="F:protein dimerization activity"/>
    <property type="evidence" value="ECO:0007669"/>
    <property type="project" value="InterPro"/>
</dbReference>
<sequence length="719" mass="81943">MKRVNTATAEEDNENSSDSYDSNHDESNPSTKGATSTDEPTKSRKTVSLKKAKLPKPAQRFQNSWLSENQFKDWLEKRAGFPYCKLCDCKLSCAKTALRRHVENKKHNEISQIKRQVTRPLSLLLGSKERAARMEIKLCHFIVEKTLPLSIVDDLLPVLRDLFPSDETLHQVTLGKQKATNIIRQVLGFHSIELCVSKLRANKFSLIIDETTDRSTTSQLAILGIFFDEHNFRLETVMIDLIPLPNGAAATIYESLIKSLKDKDIPMRNVIGFCADTCNVMFGVNHSVAQMLVRDYPWIVAVKCSSHLIHLCSSYASTKLPKSLEDLCRNIYSHFSLSSKRTVAFKEFQGFFKLEELRILKPVQTRWLSMKLCVKRILEQYAALKLYFTNVVFEDPTHTNDLILERLNNKFTEAYLEFLDYNLGRLVSFNVLFQSEMPLLYKLKGEVEKLIKALCFDFMEVAFVRSTDAFNIDPSRSDKQVPLNQVYLGIAATDTFFTIRAELGNEDAGISVVYSHCRDFLVEAVKQIQSRFSDCKNLDALSCLSPNVAYNLKIPSLSGLYKKMPILADVADLQSIDEEWRSHSLNPDLNEQLSAEEYWHEIFKEKNCLGEQAKPNLVKVVKLLLSLPYSNAAVERVFSQLKLIKTDHRANLKHESLLALLTTKMTILKSSSSESNSCKTVKLDCTKEMLSLHHVMKANADDDDVTTLRKEFIKKLKTD</sequence>
<proteinExistence type="predicted"/>
<dbReference type="PANTHER" id="PTHR37162:SF1">
    <property type="entry name" value="BED-TYPE DOMAIN-CONTAINING PROTEIN"/>
    <property type="match status" value="1"/>
</dbReference>
<reference evidence="3" key="1">
    <citation type="submission" date="2020-04" db="EMBL/GenBank/DDBJ databases">
        <authorList>
            <person name="Alioto T."/>
            <person name="Alioto T."/>
            <person name="Gomez Garrido J."/>
        </authorList>
    </citation>
    <scope>NUCLEOTIDE SEQUENCE</scope>
    <source>
        <strain evidence="3">A484AB</strain>
    </source>
</reference>
<keyword evidence="4" id="KW-1185">Reference proteome</keyword>
<accession>A0A7D9L457</accession>
<dbReference type="SUPFAM" id="SSF53098">
    <property type="entry name" value="Ribonuclease H-like"/>
    <property type="match status" value="1"/>
</dbReference>
<evidence type="ECO:0000313" key="3">
    <source>
        <dbReference type="EMBL" id="CAB4024704.1"/>
    </source>
</evidence>
<dbReference type="Pfam" id="PF05699">
    <property type="entry name" value="Dimer_Tnp_hAT"/>
    <property type="match status" value="1"/>
</dbReference>
<dbReference type="AlphaFoldDB" id="A0A7D9L457"/>
<feature type="domain" description="HAT C-terminal dimerisation" evidence="2">
    <location>
        <begin position="612"/>
        <end position="664"/>
    </location>
</feature>
<evidence type="ECO:0000259" key="2">
    <source>
        <dbReference type="Pfam" id="PF05699"/>
    </source>
</evidence>
<dbReference type="InterPro" id="IPR008906">
    <property type="entry name" value="HATC_C_dom"/>
</dbReference>
<comment type="caution">
    <text evidence="3">The sequence shown here is derived from an EMBL/GenBank/DDBJ whole genome shotgun (WGS) entry which is preliminary data.</text>
</comment>
<name>A0A7D9L457_PARCT</name>
<feature type="compositionally biased region" description="Basic residues" evidence="1">
    <location>
        <begin position="43"/>
        <end position="54"/>
    </location>
</feature>
<dbReference type="Proteomes" id="UP001152795">
    <property type="component" value="Unassembled WGS sequence"/>
</dbReference>